<evidence type="ECO:0000313" key="2">
    <source>
        <dbReference type="Proteomes" id="UP000324222"/>
    </source>
</evidence>
<dbReference type="Proteomes" id="UP000324222">
    <property type="component" value="Unassembled WGS sequence"/>
</dbReference>
<dbReference type="EMBL" id="VSRR010027557">
    <property type="protein sequence ID" value="MPC68257.1"/>
    <property type="molecule type" value="Genomic_DNA"/>
</dbReference>
<comment type="caution">
    <text evidence="1">The sequence shown here is derived from an EMBL/GenBank/DDBJ whole genome shotgun (WGS) entry which is preliminary data.</text>
</comment>
<evidence type="ECO:0000313" key="1">
    <source>
        <dbReference type="EMBL" id="MPC68257.1"/>
    </source>
</evidence>
<organism evidence="1 2">
    <name type="scientific">Portunus trituberculatus</name>
    <name type="common">Swimming crab</name>
    <name type="synonym">Neptunus trituberculatus</name>
    <dbReference type="NCBI Taxonomy" id="210409"/>
    <lineage>
        <taxon>Eukaryota</taxon>
        <taxon>Metazoa</taxon>
        <taxon>Ecdysozoa</taxon>
        <taxon>Arthropoda</taxon>
        <taxon>Crustacea</taxon>
        <taxon>Multicrustacea</taxon>
        <taxon>Malacostraca</taxon>
        <taxon>Eumalacostraca</taxon>
        <taxon>Eucarida</taxon>
        <taxon>Decapoda</taxon>
        <taxon>Pleocyemata</taxon>
        <taxon>Brachyura</taxon>
        <taxon>Eubrachyura</taxon>
        <taxon>Portunoidea</taxon>
        <taxon>Portunidae</taxon>
        <taxon>Portuninae</taxon>
        <taxon>Portunus</taxon>
    </lineage>
</organism>
<reference evidence="1 2" key="1">
    <citation type="submission" date="2019-05" db="EMBL/GenBank/DDBJ databases">
        <title>Another draft genome of Portunus trituberculatus and its Hox gene families provides insights of decapod evolution.</title>
        <authorList>
            <person name="Jeong J.-H."/>
            <person name="Song I."/>
            <person name="Kim S."/>
            <person name="Choi T."/>
            <person name="Kim D."/>
            <person name="Ryu S."/>
            <person name="Kim W."/>
        </authorList>
    </citation>
    <scope>NUCLEOTIDE SEQUENCE [LARGE SCALE GENOMIC DNA]</scope>
    <source>
        <tissue evidence="1">Muscle</tissue>
    </source>
</reference>
<protein>
    <submittedName>
        <fullName evidence="1">Uncharacterized protein</fullName>
    </submittedName>
</protein>
<accession>A0A5B7HG47</accession>
<proteinExistence type="predicted"/>
<gene>
    <name evidence="1" type="ORF">E2C01_062455</name>
</gene>
<sequence>MTVRRKQMISRGSFVKSLFSSSLPLRLLLKL</sequence>
<dbReference type="AlphaFoldDB" id="A0A5B7HG47"/>
<keyword evidence="2" id="KW-1185">Reference proteome</keyword>
<name>A0A5B7HG47_PORTR</name>